<dbReference type="AlphaFoldDB" id="A0ABD6I3U7"/>
<evidence type="ECO:0008006" key="3">
    <source>
        <dbReference type="Google" id="ProtNLM"/>
    </source>
</evidence>
<accession>A0ABD6I3U7</accession>
<gene>
    <name evidence="1" type="ORF">GMA22_18160</name>
</gene>
<name>A0ABD6I3U7_SERMA</name>
<dbReference type="RefSeq" id="WP_156866216.1">
    <property type="nucleotide sequence ID" value="NZ_WNKC01000004.1"/>
</dbReference>
<dbReference type="Proteomes" id="UP000443014">
    <property type="component" value="Unassembled WGS sequence"/>
</dbReference>
<organism evidence="1 2">
    <name type="scientific">Serratia marcescens</name>
    <dbReference type="NCBI Taxonomy" id="615"/>
    <lineage>
        <taxon>Bacteria</taxon>
        <taxon>Pseudomonadati</taxon>
        <taxon>Pseudomonadota</taxon>
        <taxon>Gammaproteobacteria</taxon>
        <taxon>Enterobacterales</taxon>
        <taxon>Yersiniaceae</taxon>
        <taxon>Serratia</taxon>
    </lineage>
</organism>
<comment type="caution">
    <text evidence="1">The sequence shown here is derived from an EMBL/GenBank/DDBJ whole genome shotgun (WGS) entry which is preliminary data.</text>
</comment>
<protein>
    <recommendedName>
        <fullName evidence="3">Replication protein</fullName>
    </recommendedName>
</protein>
<reference evidence="1 2" key="1">
    <citation type="submission" date="2019-11" db="EMBL/GenBank/DDBJ databases">
        <title>Whole genome sequence of a plant growth promoting strain Serratia marcescens BTL07 isolated from the rhizoplane of Chili (Capsicum annuum).</title>
        <authorList>
            <person name="Dutta S."/>
            <person name="Khatun A."/>
            <person name="Gupta D.R."/>
            <person name="Surovy M.Z."/>
            <person name="Rahman M.M."/>
            <person name="Mahmud N.U."/>
            <person name="Emes R."/>
            <person name="Warry A."/>
            <person name="West H."/>
            <person name="Clarke M.L."/>
            <person name="Islam M.T."/>
        </authorList>
    </citation>
    <scope>NUCLEOTIDE SEQUENCE [LARGE SCALE GENOMIC DNA]</scope>
    <source>
        <strain evidence="1 2">BTL07</strain>
    </source>
</reference>
<proteinExistence type="predicted"/>
<evidence type="ECO:0000313" key="2">
    <source>
        <dbReference type="Proteomes" id="UP000443014"/>
    </source>
</evidence>
<evidence type="ECO:0000313" key="1">
    <source>
        <dbReference type="EMBL" id="MVF05166.1"/>
    </source>
</evidence>
<dbReference type="EMBL" id="WNKC01000004">
    <property type="protein sequence ID" value="MVF05166.1"/>
    <property type="molecule type" value="Genomic_DNA"/>
</dbReference>
<sequence>MSRLLINENPLQVLPTLACAIGLNEAVVLQQVHYWMNSSQHVYDGRRWVYNSVPNWQKQFPFWSESTVKRALLSLEKQGMVISANYNRDPRDQSKWYSINYDALDTLEQQQKRVNDASGQFDPMEQTNMTRCNEPTCTDARGQFDPMRQANMTRPLPETTTENTQEITAENKTLGAQAGASTPTRFAKQDYSPEFEAAWQAYPKRAGGNPKPSAYKAWNARLKDGATPEAMLAGVKRYAAFVAATGKLGSEYVKQAATFFGPDRHFDETWQTPSAPGGVRAGMLPVSGFREQDYGESSCDW</sequence>